<dbReference type="EMBL" id="HACA01024818">
    <property type="protein sequence ID" value="CDW42179.1"/>
    <property type="molecule type" value="Transcribed_RNA"/>
</dbReference>
<dbReference type="AlphaFoldDB" id="A0A0K2UVB1"/>
<feature type="non-terminal residue" evidence="1">
    <location>
        <position position="1"/>
    </location>
</feature>
<organism evidence="1">
    <name type="scientific">Lepeophtheirus salmonis</name>
    <name type="common">Salmon louse</name>
    <name type="synonym">Caligus salmonis</name>
    <dbReference type="NCBI Taxonomy" id="72036"/>
    <lineage>
        <taxon>Eukaryota</taxon>
        <taxon>Metazoa</taxon>
        <taxon>Ecdysozoa</taxon>
        <taxon>Arthropoda</taxon>
        <taxon>Crustacea</taxon>
        <taxon>Multicrustacea</taxon>
        <taxon>Hexanauplia</taxon>
        <taxon>Copepoda</taxon>
        <taxon>Siphonostomatoida</taxon>
        <taxon>Caligidae</taxon>
        <taxon>Lepeophtheirus</taxon>
    </lineage>
</organism>
<reference evidence="1" key="1">
    <citation type="submission" date="2014-05" db="EMBL/GenBank/DDBJ databases">
        <authorList>
            <person name="Chronopoulou M."/>
        </authorList>
    </citation>
    <scope>NUCLEOTIDE SEQUENCE</scope>
    <source>
        <tissue evidence="1">Whole organism</tissue>
    </source>
</reference>
<protein>
    <submittedName>
        <fullName evidence="1">Uncharacterized protein</fullName>
    </submittedName>
</protein>
<evidence type="ECO:0000313" key="1">
    <source>
        <dbReference type="EMBL" id="CDW42179.1"/>
    </source>
</evidence>
<sequence length="40" mass="4637">ENIILLRDLLCCNASFELRYLNCKILLNLGLFNKLNILAK</sequence>
<accession>A0A0K2UVB1</accession>
<proteinExistence type="predicted"/>
<name>A0A0K2UVB1_LEPSM</name>